<accession>A0ACC2NND1</accession>
<comment type="caution">
    <text evidence="1">The sequence shown here is derived from an EMBL/GenBank/DDBJ whole genome shotgun (WGS) entry which is preliminary data.</text>
</comment>
<proteinExistence type="predicted"/>
<evidence type="ECO:0000313" key="1">
    <source>
        <dbReference type="EMBL" id="KAJ8672622.1"/>
    </source>
</evidence>
<organism evidence="1 2">
    <name type="scientific">Eretmocerus hayati</name>
    <dbReference type="NCBI Taxonomy" id="131215"/>
    <lineage>
        <taxon>Eukaryota</taxon>
        <taxon>Metazoa</taxon>
        <taxon>Ecdysozoa</taxon>
        <taxon>Arthropoda</taxon>
        <taxon>Hexapoda</taxon>
        <taxon>Insecta</taxon>
        <taxon>Pterygota</taxon>
        <taxon>Neoptera</taxon>
        <taxon>Endopterygota</taxon>
        <taxon>Hymenoptera</taxon>
        <taxon>Apocrita</taxon>
        <taxon>Proctotrupomorpha</taxon>
        <taxon>Chalcidoidea</taxon>
        <taxon>Aphelinidae</taxon>
        <taxon>Aphelininae</taxon>
        <taxon>Eretmocerus</taxon>
    </lineage>
</organism>
<dbReference type="EMBL" id="CM056743">
    <property type="protein sequence ID" value="KAJ8672622.1"/>
    <property type="molecule type" value="Genomic_DNA"/>
</dbReference>
<protein>
    <submittedName>
        <fullName evidence="1">Uncharacterized protein</fullName>
    </submittedName>
</protein>
<dbReference type="Proteomes" id="UP001239111">
    <property type="component" value="Chromosome 3"/>
</dbReference>
<sequence>MTDYIEVLKIILTHYAYNDRTEDEKHQVFKLVLKSRTIETVHLFIEMGTQIEKCAYLLQDAAYNFRANVSEFLLKTYLFDVDKPNDDGHTPLMIAITRENSACVKLLLEWGAGVNLSIAVPPVGEIILPLSQAIYKKKREILDLIMTVGYTKARQQRRLIP</sequence>
<name>A0ACC2NND1_9HYME</name>
<evidence type="ECO:0000313" key="2">
    <source>
        <dbReference type="Proteomes" id="UP001239111"/>
    </source>
</evidence>
<gene>
    <name evidence="1" type="ORF">QAD02_003881</name>
</gene>
<keyword evidence="2" id="KW-1185">Reference proteome</keyword>
<reference evidence="1" key="1">
    <citation type="submission" date="2023-04" db="EMBL/GenBank/DDBJ databases">
        <title>A chromosome-level genome assembly of the parasitoid wasp Eretmocerus hayati.</title>
        <authorList>
            <person name="Zhong Y."/>
            <person name="Liu S."/>
            <person name="Liu Y."/>
        </authorList>
    </citation>
    <scope>NUCLEOTIDE SEQUENCE</scope>
    <source>
        <strain evidence="1">ZJU_SS_LIU_2023</strain>
    </source>
</reference>